<dbReference type="InParanoid" id="A0A545B0G6"/>
<accession>A0A545B0G6</accession>
<sequence length="310" mass="32129">MTERRDFADGAGFRDLEGIGAASEVRLHRAGVLTWGALAEIVDALRGERRGSGVRSEPGDRLGELAEQLTAHPGAQCSGAQHPVAGPGGQRQEAFVLRLTLTDTGRPTRGTLTHVRTGQELALVGWSGEAVSRFVEERAGVEPGRVPAAPSPAALPAASPVASPVALPVALPVASPPEAGGDFPPAGAWPAVPWEAPCRGELRQAVYDVGRVVGGAPQSIEVTLLAAGPGPDLGYCAELLGRRFGEPDTSWAPLAVVTGHGPAPAALRLRFPDVVVPSGLCAVRLRLTALDGPLPAYRAQDQRGPERIES</sequence>
<protein>
    <submittedName>
        <fullName evidence="1">Uncharacterized protein</fullName>
    </submittedName>
</protein>
<gene>
    <name evidence="1" type="ORF">FL583_02105</name>
</gene>
<dbReference type="EMBL" id="VIRS01000001">
    <property type="protein sequence ID" value="TQS47076.1"/>
    <property type="molecule type" value="Genomic_DNA"/>
</dbReference>
<dbReference type="AlphaFoldDB" id="A0A545B0G6"/>
<dbReference type="RefSeq" id="WP_142702699.1">
    <property type="nucleotide sequence ID" value="NZ_VIRS01000001.1"/>
</dbReference>
<dbReference type="Proteomes" id="UP000317982">
    <property type="component" value="Unassembled WGS sequence"/>
</dbReference>
<name>A0A545B0G6_9ACTN</name>
<keyword evidence="2" id="KW-1185">Reference proteome</keyword>
<comment type="caution">
    <text evidence="1">The sequence shown here is derived from an EMBL/GenBank/DDBJ whole genome shotgun (WGS) entry which is preliminary data.</text>
</comment>
<reference evidence="1 2" key="1">
    <citation type="submission" date="2019-07" db="EMBL/GenBank/DDBJ databases">
        <title>Cryptosporangium phraense sp. nov., isolated from plant litter.</title>
        <authorList>
            <person name="Suriyachadkun C."/>
        </authorList>
    </citation>
    <scope>NUCLEOTIDE SEQUENCE [LARGE SCALE GENOMIC DNA]</scope>
    <source>
        <strain evidence="1 2">A-T 5661</strain>
    </source>
</reference>
<dbReference type="OrthoDB" id="3210414at2"/>
<evidence type="ECO:0000313" key="1">
    <source>
        <dbReference type="EMBL" id="TQS47076.1"/>
    </source>
</evidence>
<proteinExistence type="predicted"/>
<evidence type="ECO:0000313" key="2">
    <source>
        <dbReference type="Proteomes" id="UP000317982"/>
    </source>
</evidence>
<organism evidence="1 2">
    <name type="scientific">Cryptosporangium phraense</name>
    <dbReference type="NCBI Taxonomy" id="2593070"/>
    <lineage>
        <taxon>Bacteria</taxon>
        <taxon>Bacillati</taxon>
        <taxon>Actinomycetota</taxon>
        <taxon>Actinomycetes</taxon>
        <taxon>Cryptosporangiales</taxon>
        <taxon>Cryptosporangiaceae</taxon>
        <taxon>Cryptosporangium</taxon>
    </lineage>
</organism>